<feature type="transmembrane region" description="Helical" evidence="1">
    <location>
        <begin position="6"/>
        <end position="21"/>
    </location>
</feature>
<feature type="domain" description="DUF8040" evidence="2">
    <location>
        <begin position="33"/>
        <end position="100"/>
    </location>
</feature>
<dbReference type="InterPro" id="IPR058353">
    <property type="entry name" value="DUF8040"/>
</dbReference>
<proteinExistence type="predicted"/>
<dbReference type="Proteomes" id="UP000541444">
    <property type="component" value="Unassembled WGS sequence"/>
</dbReference>
<keyword evidence="1" id="KW-0472">Membrane</keyword>
<dbReference type="EMBL" id="JACGCM010002464">
    <property type="protein sequence ID" value="KAF6139538.1"/>
    <property type="molecule type" value="Genomic_DNA"/>
</dbReference>
<evidence type="ECO:0000313" key="4">
    <source>
        <dbReference type="Proteomes" id="UP000541444"/>
    </source>
</evidence>
<reference evidence="3 4" key="1">
    <citation type="journal article" date="2020" name="IScience">
        <title>Genome Sequencing of the Endangered Kingdonia uniflora (Circaeasteraceae, Ranunculales) Reveals Potential Mechanisms of Evolutionary Specialization.</title>
        <authorList>
            <person name="Sun Y."/>
            <person name="Deng T."/>
            <person name="Zhang A."/>
            <person name="Moore M.J."/>
            <person name="Landis J.B."/>
            <person name="Lin N."/>
            <person name="Zhang H."/>
            <person name="Zhang X."/>
            <person name="Huang J."/>
            <person name="Zhang X."/>
            <person name="Sun H."/>
            <person name="Wang H."/>
        </authorList>
    </citation>
    <scope>NUCLEOTIDE SEQUENCE [LARGE SCALE GENOMIC DNA]</scope>
    <source>
        <strain evidence="3">TB1705</strain>
        <tissue evidence="3">Leaf</tissue>
    </source>
</reference>
<evidence type="ECO:0000313" key="3">
    <source>
        <dbReference type="EMBL" id="KAF6139538.1"/>
    </source>
</evidence>
<keyword evidence="1" id="KW-1133">Transmembrane helix</keyword>
<evidence type="ECO:0000259" key="2">
    <source>
        <dbReference type="Pfam" id="PF26138"/>
    </source>
</evidence>
<name>A0A7J7LAF6_9MAGN</name>
<gene>
    <name evidence="3" type="ORF">GIB67_015495</name>
</gene>
<dbReference type="Pfam" id="PF26138">
    <property type="entry name" value="DUF8040"/>
    <property type="match status" value="1"/>
</dbReference>
<organism evidence="3 4">
    <name type="scientific">Kingdonia uniflora</name>
    <dbReference type="NCBI Taxonomy" id="39325"/>
    <lineage>
        <taxon>Eukaryota</taxon>
        <taxon>Viridiplantae</taxon>
        <taxon>Streptophyta</taxon>
        <taxon>Embryophyta</taxon>
        <taxon>Tracheophyta</taxon>
        <taxon>Spermatophyta</taxon>
        <taxon>Magnoliopsida</taxon>
        <taxon>Ranunculales</taxon>
        <taxon>Circaeasteraceae</taxon>
        <taxon>Kingdonia</taxon>
    </lineage>
</organism>
<comment type="caution">
    <text evidence="3">The sequence shown here is derived from an EMBL/GenBank/DDBJ whole genome shotgun (WGS) entry which is preliminary data.</text>
</comment>
<sequence length="109" mass="12867">MNQVQWLLSILAIIILYNEIVKQNRRVRQRLCTSVCTGNAYVQELLEGPKTIMYNIMRMEQYFFRSLVAHFIDTGLLRDSKNIDVEEKLAIFLHIIAYNLISTFCCYNQ</sequence>
<accession>A0A7J7LAF6</accession>
<protein>
    <recommendedName>
        <fullName evidence="2">DUF8040 domain-containing protein</fullName>
    </recommendedName>
</protein>
<keyword evidence="1" id="KW-0812">Transmembrane</keyword>
<evidence type="ECO:0000256" key="1">
    <source>
        <dbReference type="SAM" id="Phobius"/>
    </source>
</evidence>
<dbReference type="OrthoDB" id="1160128at2759"/>
<dbReference type="AlphaFoldDB" id="A0A7J7LAF6"/>
<keyword evidence="4" id="KW-1185">Reference proteome</keyword>